<name>A0ABV3BRA8_9ACTN</name>
<dbReference type="Proteomes" id="UP001551176">
    <property type="component" value="Unassembled WGS sequence"/>
</dbReference>
<evidence type="ECO:0000256" key="2">
    <source>
        <dbReference type="ARBA" id="ARBA00005102"/>
    </source>
</evidence>
<dbReference type="InterPro" id="IPR016181">
    <property type="entry name" value="Acyl_CoA_acyltransferase"/>
</dbReference>
<accession>A0ABV3BRA8</accession>
<evidence type="ECO:0000259" key="5">
    <source>
        <dbReference type="SMART" id="SM01006"/>
    </source>
</evidence>
<evidence type="ECO:0000313" key="7">
    <source>
        <dbReference type="Proteomes" id="UP001551176"/>
    </source>
</evidence>
<dbReference type="RefSeq" id="WP_359352273.1">
    <property type="nucleotide sequence ID" value="NZ_JBEYXV010000012.1"/>
</dbReference>
<dbReference type="SUPFAM" id="SSF55729">
    <property type="entry name" value="Acyl-CoA N-acyltransferases (Nat)"/>
    <property type="match status" value="1"/>
</dbReference>
<proteinExistence type="predicted"/>
<keyword evidence="7" id="KW-1185">Reference proteome</keyword>
<dbReference type="Gene3D" id="3.40.630.30">
    <property type="match status" value="1"/>
</dbReference>
<evidence type="ECO:0000256" key="4">
    <source>
        <dbReference type="ARBA" id="ARBA00031122"/>
    </source>
</evidence>
<feature type="domain" description="Acyltransferase MbtK/IucB-like conserved" evidence="5">
    <location>
        <begin position="21"/>
        <end position="68"/>
    </location>
</feature>
<protein>
    <recommendedName>
        <fullName evidence="3">Lysine N-acyltransferase MbtK</fullName>
    </recommendedName>
    <alternativeName>
        <fullName evidence="4">Mycobactin synthase protein K</fullName>
    </alternativeName>
</protein>
<sequence>MTALADLRPLTGLGSTDLTLRPLDPLTDSELVHRWVTHPGAEHWMTRGATLTDVERTYMAIAASGRREACLALCDGVPSFLVEWYDLRQLSAP</sequence>
<evidence type="ECO:0000313" key="6">
    <source>
        <dbReference type="EMBL" id="MEU6823557.1"/>
    </source>
</evidence>
<dbReference type="SMART" id="SM01006">
    <property type="entry name" value="AlcB"/>
    <property type="match status" value="1"/>
</dbReference>
<keyword evidence="6" id="KW-0808">Transferase</keyword>
<comment type="function">
    <text evidence="1">Acyltransferase required for the direct transfer of medium- to long-chain fatty acyl moieties from a carrier protein (MbtL) on to the epsilon-amino group of lysine residue in the mycobactin core.</text>
</comment>
<gene>
    <name evidence="6" type="ORF">ABZ921_23215</name>
</gene>
<dbReference type="GO" id="GO:0016746">
    <property type="term" value="F:acyltransferase activity"/>
    <property type="evidence" value="ECO:0007669"/>
    <property type="project" value="UniProtKB-KW"/>
</dbReference>
<dbReference type="EMBL" id="JBEYXV010000012">
    <property type="protein sequence ID" value="MEU6823557.1"/>
    <property type="molecule type" value="Genomic_DNA"/>
</dbReference>
<evidence type="ECO:0000256" key="1">
    <source>
        <dbReference type="ARBA" id="ARBA00003818"/>
    </source>
</evidence>
<comment type="caution">
    <text evidence="6">The sequence shown here is derived from an EMBL/GenBank/DDBJ whole genome shotgun (WGS) entry which is preliminary data.</text>
</comment>
<keyword evidence="6" id="KW-0012">Acyltransferase</keyword>
<organism evidence="6 7">
    <name type="scientific">Streptomyces atriruber</name>
    <dbReference type="NCBI Taxonomy" id="545121"/>
    <lineage>
        <taxon>Bacteria</taxon>
        <taxon>Bacillati</taxon>
        <taxon>Actinomycetota</taxon>
        <taxon>Actinomycetes</taxon>
        <taxon>Kitasatosporales</taxon>
        <taxon>Streptomycetaceae</taxon>
        <taxon>Streptomyces</taxon>
    </lineage>
</organism>
<dbReference type="InterPro" id="IPR019432">
    <property type="entry name" value="Acyltransferase_MbtK/IucB-like"/>
</dbReference>
<reference evidence="6 7" key="1">
    <citation type="submission" date="2024-06" db="EMBL/GenBank/DDBJ databases">
        <title>The Natural Products Discovery Center: Release of the First 8490 Sequenced Strains for Exploring Actinobacteria Biosynthetic Diversity.</title>
        <authorList>
            <person name="Kalkreuter E."/>
            <person name="Kautsar S.A."/>
            <person name="Yang D."/>
            <person name="Bader C.D."/>
            <person name="Teijaro C.N."/>
            <person name="Fluegel L."/>
            <person name="Davis C.M."/>
            <person name="Simpson J.R."/>
            <person name="Lauterbach L."/>
            <person name="Steele A.D."/>
            <person name="Gui C."/>
            <person name="Meng S."/>
            <person name="Li G."/>
            <person name="Viehrig K."/>
            <person name="Ye F."/>
            <person name="Su P."/>
            <person name="Kiefer A.F."/>
            <person name="Nichols A."/>
            <person name="Cepeda A.J."/>
            <person name="Yan W."/>
            <person name="Fan B."/>
            <person name="Jiang Y."/>
            <person name="Adhikari A."/>
            <person name="Zheng C.-J."/>
            <person name="Schuster L."/>
            <person name="Cowan T.M."/>
            <person name="Smanski M.J."/>
            <person name="Chevrette M.G."/>
            <person name="De Carvalho L.P.S."/>
            <person name="Shen B."/>
        </authorList>
    </citation>
    <scope>NUCLEOTIDE SEQUENCE [LARGE SCALE GENOMIC DNA]</scope>
    <source>
        <strain evidence="6 7">NPDC046838</strain>
    </source>
</reference>
<evidence type="ECO:0000256" key="3">
    <source>
        <dbReference type="ARBA" id="ARBA00020586"/>
    </source>
</evidence>
<comment type="pathway">
    <text evidence="2">Siderophore biosynthesis; mycobactin biosynthesis.</text>
</comment>
<dbReference type="Pfam" id="PF13523">
    <property type="entry name" value="Acetyltransf_8"/>
    <property type="match status" value="1"/>
</dbReference>